<feature type="compositionally biased region" description="Basic and acidic residues" evidence="1">
    <location>
        <begin position="416"/>
        <end position="435"/>
    </location>
</feature>
<feature type="compositionally biased region" description="Basic residues" evidence="1">
    <location>
        <begin position="125"/>
        <end position="143"/>
    </location>
</feature>
<dbReference type="GO" id="GO:0042981">
    <property type="term" value="P:regulation of apoptotic process"/>
    <property type="evidence" value="ECO:0007669"/>
    <property type="project" value="InterPro"/>
</dbReference>
<feature type="compositionally biased region" description="Basic residues" evidence="1">
    <location>
        <begin position="308"/>
        <end position="318"/>
    </location>
</feature>
<dbReference type="InterPro" id="IPR038991">
    <property type="entry name" value="CAAP1"/>
</dbReference>
<name>A0A821VU90_9NEOP</name>
<proteinExistence type="predicted"/>
<gene>
    <name evidence="2" type="ORF">PMACD_LOCUS12337</name>
</gene>
<dbReference type="PANTHER" id="PTHR14740">
    <property type="entry name" value="CASPASE ACTIVITY AND APOPTOSIS INHIBITOR 1"/>
    <property type="match status" value="1"/>
</dbReference>
<feature type="compositionally biased region" description="Basic residues" evidence="1">
    <location>
        <begin position="840"/>
        <end position="854"/>
    </location>
</feature>
<dbReference type="AlphaFoldDB" id="A0A821VU90"/>
<evidence type="ECO:0000313" key="2">
    <source>
        <dbReference type="EMBL" id="CAF4913263.1"/>
    </source>
</evidence>
<reference evidence="2" key="1">
    <citation type="submission" date="2021-02" db="EMBL/GenBank/DDBJ databases">
        <authorList>
            <person name="Steward A R."/>
        </authorList>
    </citation>
    <scope>NUCLEOTIDE SEQUENCE</scope>
</reference>
<feature type="compositionally biased region" description="Basic residues" evidence="1">
    <location>
        <begin position="269"/>
        <end position="279"/>
    </location>
</feature>
<feature type="compositionally biased region" description="Polar residues" evidence="1">
    <location>
        <begin position="191"/>
        <end position="201"/>
    </location>
</feature>
<dbReference type="OrthoDB" id="10064012at2759"/>
<feature type="compositionally biased region" description="Basic and acidic residues" evidence="1">
    <location>
        <begin position="280"/>
        <end position="293"/>
    </location>
</feature>
<feature type="region of interest" description="Disordered" evidence="1">
    <location>
        <begin position="115"/>
        <end position="158"/>
    </location>
</feature>
<dbReference type="EMBL" id="CAJOBZ010000047">
    <property type="protein sequence ID" value="CAF4913263.1"/>
    <property type="molecule type" value="Genomic_DNA"/>
</dbReference>
<feature type="region of interest" description="Disordered" evidence="1">
    <location>
        <begin position="522"/>
        <end position="548"/>
    </location>
</feature>
<feature type="region of interest" description="Disordered" evidence="1">
    <location>
        <begin position="269"/>
        <end position="444"/>
    </location>
</feature>
<evidence type="ECO:0000256" key="1">
    <source>
        <dbReference type="SAM" id="MobiDB-lite"/>
    </source>
</evidence>
<dbReference type="Proteomes" id="UP000663880">
    <property type="component" value="Unassembled WGS sequence"/>
</dbReference>
<dbReference type="Pfam" id="PF15335">
    <property type="entry name" value="CAAP1"/>
    <property type="match status" value="1"/>
</dbReference>
<feature type="region of interest" description="Disordered" evidence="1">
    <location>
        <begin position="829"/>
        <end position="864"/>
    </location>
</feature>
<feature type="compositionally biased region" description="Low complexity" evidence="1">
    <location>
        <begin position="358"/>
        <end position="370"/>
    </location>
</feature>
<sequence>MKRVKKHRIKREIPESSQIRHEEHDLAYYIHDRVELMHQVFSVLKHKELRAMAPECIRHISLDDLQELCTEELLGISSKRLCAILDGADPPSNTESSSSSPERFETISLDSISSDEEILSQGSSKRNKKHKHHRHSKSKHKDKHKESQKPDEDENNKASRAGLTVLELLELQARARAIRAQLQQHQALVSAEQTENQASSSGDDDEVVIKEEAPEVVEISSEDEKPSVQELQRVVESTKPKETPVEENTNTVTKRINDLIITVPQTKATRKIKLNRPKSTKKDNVLSKEKAEPPKTVPLPIGKDIVKDKKKKKQKKKDKQKDGSDHDEITLQLSDSEKMDLLEDFDRNRTSSEDSESSSETNQSSSMSNDKYSKKTNKTTNSSHPNLEASRSESIANDATILHQNKIMEEAQEIPETDKRSEDKSKNIKENKSETEVSESCDGMAVDEREITSVNQENGNENIEKVPVEIETETLDKIDAMELLKATQNHEIVASGSENKNNIIQNKECQISNGLAKTELEETNSAEDGEIVNRNLSDGELSEHSIAEQSIETEVVCISDEESKTKKKKKKDKKSKKSKKSDFRESADQNFYKIQTTDNAEAKSTVVLIDLDEDKTHLSANEKLDSNNLVTDDKLNIKEILDTDESLDDVFEYLELSDDSSCFEVEGISILSKEPTAKEIAALSAKIDDIKREDVITEEEIREFERLEHERNEFEEVENISWKDRYLESKKVKSVLSTANILNAMRRKNKKLKKHIEETKKDQVEVTTEETPLLARKDQLIEGSIQHYNTLQGSTKFVDPVREDEVVTEKVSKEMEKDAKQLLKMYKKLLKYNNMNKKKDPNKKRKKKQKKNKEKHKDSDKSIS</sequence>
<evidence type="ECO:0000313" key="3">
    <source>
        <dbReference type="Proteomes" id="UP000663880"/>
    </source>
</evidence>
<feature type="compositionally biased region" description="Basic and acidic residues" evidence="1">
    <location>
        <begin position="855"/>
        <end position="864"/>
    </location>
</feature>
<keyword evidence="3" id="KW-1185">Reference proteome</keyword>
<comment type="caution">
    <text evidence="2">The sequence shown here is derived from an EMBL/GenBank/DDBJ whole genome shotgun (WGS) entry which is preliminary data.</text>
</comment>
<feature type="region of interest" description="Disordered" evidence="1">
    <location>
        <begin position="190"/>
        <end position="253"/>
    </location>
</feature>
<accession>A0A821VU90</accession>
<organism evidence="2 3">
    <name type="scientific">Pieris macdunnoughi</name>
    <dbReference type="NCBI Taxonomy" id="345717"/>
    <lineage>
        <taxon>Eukaryota</taxon>
        <taxon>Metazoa</taxon>
        <taxon>Ecdysozoa</taxon>
        <taxon>Arthropoda</taxon>
        <taxon>Hexapoda</taxon>
        <taxon>Insecta</taxon>
        <taxon>Pterygota</taxon>
        <taxon>Neoptera</taxon>
        <taxon>Endopterygota</taxon>
        <taxon>Lepidoptera</taxon>
        <taxon>Glossata</taxon>
        <taxon>Ditrysia</taxon>
        <taxon>Papilionoidea</taxon>
        <taxon>Pieridae</taxon>
        <taxon>Pierinae</taxon>
        <taxon>Pieris</taxon>
    </lineage>
</organism>
<dbReference type="PANTHER" id="PTHR14740:SF3">
    <property type="entry name" value="CASPASE ACTIVITY AND APOPTOSIS INHIBITOR 1"/>
    <property type="match status" value="1"/>
</dbReference>
<protein>
    <submittedName>
        <fullName evidence="2">Uncharacterized protein</fullName>
    </submittedName>
</protein>
<feature type="compositionally biased region" description="Basic and acidic residues" evidence="1">
    <location>
        <begin position="319"/>
        <end position="352"/>
    </location>
</feature>